<feature type="transmembrane region" description="Helical" evidence="1">
    <location>
        <begin position="143"/>
        <end position="162"/>
    </location>
</feature>
<dbReference type="KEGG" id="dzi:111278440"/>
<keyword evidence="3" id="KW-1185">Reference proteome</keyword>
<reference evidence="4" key="1">
    <citation type="submission" date="2025-08" db="UniProtKB">
        <authorList>
            <consortium name="RefSeq"/>
        </authorList>
    </citation>
    <scope>IDENTIFICATION</scope>
    <source>
        <tissue evidence="4">Fruit stalk</tissue>
    </source>
</reference>
<dbReference type="InterPro" id="IPR007658">
    <property type="entry name" value="DUF594"/>
</dbReference>
<feature type="domain" description="DUF4220" evidence="2">
    <location>
        <begin position="91"/>
        <end position="413"/>
    </location>
</feature>
<accession>A0A6P5WZ56</accession>
<keyword evidence="1" id="KW-1133">Transmembrane helix</keyword>
<evidence type="ECO:0000313" key="3">
    <source>
        <dbReference type="Proteomes" id="UP000515121"/>
    </source>
</evidence>
<keyword evidence="1" id="KW-0472">Membrane</keyword>
<evidence type="ECO:0000256" key="1">
    <source>
        <dbReference type="SAM" id="Phobius"/>
    </source>
</evidence>
<protein>
    <submittedName>
        <fullName evidence="4">Uncharacterized protein LOC111278440</fullName>
    </submittedName>
</protein>
<evidence type="ECO:0000313" key="4">
    <source>
        <dbReference type="RefSeq" id="XP_022720801.1"/>
    </source>
</evidence>
<organism evidence="3 4">
    <name type="scientific">Durio zibethinus</name>
    <name type="common">Durian</name>
    <dbReference type="NCBI Taxonomy" id="66656"/>
    <lineage>
        <taxon>Eukaryota</taxon>
        <taxon>Viridiplantae</taxon>
        <taxon>Streptophyta</taxon>
        <taxon>Embryophyta</taxon>
        <taxon>Tracheophyta</taxon>
        <taxon>Spermatophyta</taxon>
        <taxon>Magnoliopsida</taxon>
        <taxon>eudicotyledons</taxon>
        <taxon>Gunneridae</taxon>
        <taxon>Pentapetalae</taxon>
        <taxon>rosids</taxon>
        <taxon>malvids</taxon>
        <taxon>Malvales</taxon>
        <taxon>Malvaceae</taxon>
        <taxon>Helicteroideae</taxon>
        <taxon>Durio</taxon>
    </lineage>
</organism>
<keyword evidence="1" id="KW-0812">Transmembrane</keyword>
<dbReference type="Proteomes" id="UP000515121">
    <property type="component" value="Unplaced"/>
</dbReference>
<feature type="transmembrane region" description="Helical" evidence="1">
    <location>
        <begin position="168"/>
        <end position="189"/>
    </location>
</feature>
<dbReference type="Pfam" id="PF04578">
    <property type="entry name" value="DUF594"/>
    <property type="match status" value="1"/>
</dbReference>
<dbReference type="InterPro" id="IPR025315">
    <property type="entry name" value="DUF4220"/>
</dbReference>
<dbReference type="Pfam" id="PF13968">
    <property type="entry name" value="DUF4220"/>
    <property type="match status" value="1"/>
</dbReference>
<evidence type="ECO:0000259" key="2">
    <source>
        <dbReference type="Pfam" id="PF13968"/>
    </source>
</evidence>
<dbReference type="RefSeq" id="XP_022720801.1">
    <property type="nucleotide sequence ID" value="XM_022865066.1"/>
</dbReference>
<dbReference type="OrthoDB" id="1689146at2759"/>
<feature type="transmembrane region" description="Helical" evidence="1">
    <location>
        <begin position="348"/>
        <end position="368"/>
    </location>
</feature>
<feature type="transmembrane region" description="Helical" evidence="1">
    <location>
        <begin position="315"/>
        <end position="336"/>
    </location>
</feature>
<proteinExistence type="predicted"/>
<sequence length="719" mass="83279">MSQEPRNLLFQAGSQRTQAAFELSIRHILHIFVFRLHNKQCHYDNYNCKCSALRRDQGCSISENVVRGYAITLAEMGTPGNGCTQPNLSAYTDWLATVALSTLLRTRKEQITSPLDIFWAPFLLLHLGGPDTITAYSLSDNELWLRHFFGLCFQIVVALYVYVKFWTLTVTTLNFLAIPVFIVGIIKYGERVRALFKASRTRFRKSVFSGAKSFQLEVDLLQGPSNGDMKLEEYLNQHQIKDEYRYLYRAFHLFPVFRPLFADLKLRIYKNLSYIFEMESKVTAEEAFKMVEIELGFLYDLLYTKLPIVISGMGVILRSICLSFIVSTLIAFLIIVGKHGYSKVDIGISYLLMVGAIFLEIYSAILHLSSDRGIHWLIDQENWFLKAIASKLVLLTKSKKGIRFMAQHSLLDYCLLPRKIKIAAVLNIFDSEDKLEKYFHTSWKDVNPDLKEIIYSHLLEKRKIYQNAGFNSKCLSELLDERGYNVLKDKVGSTADIGWSLSDAEFTHSLLLWHIATDLVYHDDHQSFRAGNVGPYCQISKLLSNYMMYLLFLCPAMLPEGIGNIRHHETCIEVKNFFLERSKFREAIKGMFGIDIESRSFFIEMGSRRKSAFFEGCQIAYQLRYLVSEFRWDHQEKWELIAGVWLDMLTYAASHCSWKEHTKQLQHGEELLTNVALLMAHLGLSKKIELVDLPERLEAVHFKPSWYWNRLDRLAYYLA</sequence>
<dbReference type="PANTHER" id="PTHR31325">
    <property type="entry name" value="OS01G0798800 PROTEIN-RELATED"/>
    <property type="match status" value="1"/>
</dbReference>
<gene>
    <name evidence="4" type="primary">LOC111278440</name>
</gene>
<name>A0A6P5WZ56_DURZI</name>
<dbReference type="AlphaFoldDB" id="A0A6P5WZ56"/>
<dbReference type="GeneID" id="111278440"/>